<feature type="domain" description="DUF3670" evidence="1">
    <location>
        <begin position="67"/>
        <end position="150"/>
    </location>
</feature>
<dbReference type="GO" id="GO:0004386">
    <property type="term" value="F:helicase activity"/>
    <property type="evidence" value="ECO:0007669"/>
    <property type="project" value="UniProtKB-KW"/>
</dbReference>
<evidence type="ECO:0000313" key="3">
    <source>
        <dbReference type="Proteomes" id="UP000183926"/>
    </source>
</evidence>
<organism evidence="2 3">
    <name type="scientific">Nitrosomonas eutropha</name>
    <dbReference type="NCBI Taxonomy" id="916"/>
    <lineage>
        <taxon>Bacteria</taxon>
        <taxon>Pseudomonadati</taxon>
        <taxon>Pseudomonadota</taxon>
        <taxon>Betaproteobacteria</taxon>
        <taxon>Nitrosomonadales</taxon>
        <taxon>Nitrosomonadaceae</taxon>
        <taxon>Nitrosomonas</taxon>
    </lineage>
</organism>
<dbReference type="AlphaFoldDB" id="A0A1I7H7W0"/>
<sequence>MPFAFLATYTTRLSIYGKAQHLPLSQALIEFSGSRKKAQLLALLMPIQRAAEQCEWIAAMIESGEIYHLLRWQVEDAIHLLDDLPRIEAAGIVVRMPAQWQAGRPARPRVRAALGAGAPSRLGLDALLDFHMDVMINGEPLTAEEIRAMLMVCSGYVVSRLR</sequence>
<keyword evidence="2" id="KW-0547">Nucleotide-binding</keyword>
<keyword evidence="2" id="KW-0067">ATP-binding</keyword>
<reference evidence="2 3" key="1">
    <citation type="submission" date="2016-10" db="EMBL/GenBank/DDBJ databases">
        <authorList>
            <person name="de Groot N.N."/>
        </authorList>
    </citation>
    <scope>NUCLEOTIDE SEQUENCE [LARGE SCALE GENOMIC DNA]</scope>
    <source>
        <strain evidence="2 3">Nm24</strain>
    </source>
</reference>
<dbReference type="InterPro" id="IPR022138">
    <property type="entry name" value="DUF3670"/>
</dbReference>
<evidence type="ECO:0000259" key="1">
    <source>
        <dbReference type="Pfam" id="PF12419"/>
    </source>
</evidence>
<keyword evidence="2" id="KW-0378">Hydrolase</keyword>
<name>A0A1I7H7W0_9PROT</name>
<dbReference type="EMBL" id="FPBL01000004">
    <property type="protein sequence ID" value="SFU56762.1"/>
    <property type="molecule type" value="Genomic_DNA"/>
</dbReference>
<keyword evidence="2" id="KW-0347">Helicase</keyword>
<dbReference type="Proteomes" id="UP000183926">
    <property type="component" value="Unassembled WGS sequence"/>
</dbReference>
<protein>
    <submittedName>
        <fullName evidence="2">SNF2 Helicase protein</fullName>
    </submittedName>
</protein>
<accession>A0A1I7H7W0</accession>
<gene>
    <name evidence="2" type="ORF">SAMN05216339_104132</name>
</gene>
<proteinExistence type="predicted"/>
<evidence type="ECO:0000313" key="2">
    <source>
        <dbReference type="EMBL" id="SFU56762.1"/>
    </source>
</evidence>
<dbReference type="Pfam" id="PF12419">
    <property type="entry name" value="DUF3670"/>
    <property type="match status" value="1"/>
</dbReference>